<dbReference type="CDD" id="cd06662">
    <property type="entry name" value="SURF1"/>
    <property type="match status" value="1"/>
</dbReference>
<evidence type="ECO:0000256" key="2">
    <source>
        <dbReference type="ARBA" id="ARBA00007165"/>
    </source>
</evidence>
<dbReference type="InterPro" id="IPR045214">
    <property type="entry name" value="Surf1/Surf4"/>
</dbReference>
<evidence type="ECO:0000256" key="7">
    <source>
        <dbReference type="SAM" id="MobiDB-lite"/>
    </source>
</evidence>
<protein>
    <recommendedName>
        <fullName evidence="6">SURF1-like protein</fullName>
    </recommendedName>
</protein>
<evidence type="ECO:0000313" key="8">
    <source>
        <dbReference type="EMBL" id="MBG0741338.1"/>
    </source>
</evidence>
<evidence type="ECO:0000313" key="9">
    <source>
        <dbReference type="Proteomes" id="UP000655366"/>
    </source>
</evidence>
<comment type="caution">
    <text evidence="8">The sequence shown here is derived from an EMBL/GenBank/DDBJ whole genome shotgun (WGS) entry which is preliminary data.</text>
</comment>
<name>A0A931CWR3_9MICC</name>
<proteinExistence type="inferred from homology"/>
<evidence type="ECO:0000256" key="1">
    <source>
        <dbReference type="ARBA" id="ARBA00004370"/>
    </source>
</evidence>
<feature type="region of interest" description="Disordered" evidence="7">
    <location>
        <begin position="255"/>
        <end position="300"/>
    </location>
</feature>
<dbReference type="AlphaFoldDB" id="A0A931CWR3"/>
<evidence type="ECO:0000256" key="3">
    <source>
        <dbReference type="ARBA" id="ARBA00022692"/>
    </source>
</evidence>
<comment type="caution">
    <text evidence="6">Lacks conserved residue(s) required for the propagation of feature annotation.</text>
</comment>
<evidence type="ECO:0000256" key="4">
    <source>
        <dbReference type="ARBA" id="ARBA00022989"/>
    </source>
</evidence>
<evidence type="ECO:0000256" key="5">
    <source>
        <dbReference type="ARBA" id="ARBA00023136"/>
    </source>
</evidence>
<keyword evidence="5 6" id="KW-0472">Membrane</keyword>
<keyword evidence="6" id="KW-1003">Cell membrane</keyword>
<keyword evidence="9" id="KW-1185">Reference proteome</keyword>
<dbReference type="EMBL" id="JADNYM010000028">
    <property type="protein sequence ID" value="MBG0741338.1"/>
    <property type="molecule type" value="Genomic_DNA"/>
</dbReference>
<dbReference type="Proteomes" id="UP000655366">
    <property type="component" value="Unassembled WGS sequence"/>
</dbReference>
<feature type="compositionally biased region" description="Basic and acidic residues" evidence="7">
    <location>
        <begin position="274"/>
        <end position="285"/>
    </location>
</feature>
<dbReference type="Pfam" id="PF02104">
    <property type="entry name" value="SURF1"/>
    <property type="match status" value="1"/>
</dbReference>
<organism evidence="8 9">
    <name type="scientific">Arthrobacter terrae</name>
    <dbReference type="NCBI Taxonomy" id="2935737"/>
    <lineage>
        <taxon>Bacteria</taxon>
        <taxon>Bacillati</taxon>
        <taxon>Actinomycetota</taxon>
        <taxon>Actinomycetes</taxon>
        <taxon>Micrococcales</taxon>
        <taxon>Micrococcaceae</taxon>
        <taxon>Arthrobacter</taxon>
    </lineage>
</organism>
<feature type="compositionally biased region" description="Acidic residues" evidence="7">
    <location>
        <begin position="257"/>
        <end position="271"/>
    </location>
</feature>
<reference evidence="8 9" key="1">
    <citation type="submission" date="2020-11" db="EMBL/GenBank/DDBJ databases">
        <title>Arthrobacter antarcticus sp. nov., isolated from Antarctic Soil.</title>
        <authorList>
            <person name="Li J."/>
        </authorList>
    </citation>
    <scope>NUCLEOTIDE SEQUENCE [LARGE SCALE GENOMIC DNA]</scope>
    <source>
        <strain evidence="8 9">Z1-20</strain>
    </source>
</reference>
<gene>
    <name evidence="8" type="ORF">IV500_18390</name>
</gene>
<keyword evidence="3 6" id="KW-0812">Transmembrane</keyword>
<dbReference type="GO" id="GO:0005886">
    <property type="term" value="C:plasma membrane"/>
    <property type="evidence" value="ECO:0007669"/>
    <property type="project" value="UniProtKB-SubCell"/>
</dbReference>
<dbReference type="PROSITE" id="PS50895">
    <property type="entry name" value="SURF1"/>
    <property type="match status" value="1"/>
</dbReference>
<comment type="similarity">
    <text evidence="2 6">Belongs to the SURF1 family.</text>
</comment>
<sequence length="300" mass="31803">MLKTALKPRWIAALILALAVSGVFVLLSQWQFSRSTERTDAPPVVLESTKPLLSVLDPGVPMHADAADQLVTAQGHFDASRQVLVQNRLQSGANGYWVVTAFIVDGAPVLKGAGATAETIIPVARGWLSDTAEAKAPPSGPITLAGRLIPSEAPNPKANVPAGQVAALSTAQLINLWQVSSYPGFIISNSELAAGQDVGAHAVAGDLKAITVTAQPDVSPINWLNIFYAVEWVVFAGFAVFLWWRLVSDAYRRTMDPEDDDDYDDGGDDYGGDGGDHTGDDDGTRNEGGTSVQQSSEVHQ</sequence>
<comment type="subcellular location">
    <subcellularLocation>
        <location evidence="6">Cell membrane</location>
        <topology evidence="6">Multi-pass membrane protein</topology>
    </subcellularLocation>
    <subcellularLocation>
        <location evidence="1">Membrane</location>
    </subcellularLocation>
</comment>
<dbReference type="PANTHER" id="PTHR23427:SF2">
    <property type="entry name" value="SURFEIT LOCUS PROTEIN 1"/>
    <property type="match status" value="1"/>
</dbReference>
<dbReference type="RefSeq" id="WP_196398272.1">
    <property type="nucleotide sequence ID" value="NZ_JADNYM010000028.1"/>
</dbReference>
<evidence type="ECO:0000256" key="6">
    <source>
        <dbReference type="RuleBase" id="RU363076"/>
    </source>
</evidence>
<accession>A0A931CWR3</accession>
<dbReference type="PANTHER" id="PTHR23427">
    <property type="entry name" value="SURFEIT LOCUS PROTEIN"/>
    <property type="match status" value="1"/>
</dbReference>
<keyword evidence="4 6" id="KW-1133">Transmembrane helix</keyword>
<feature type="compositionally biased region" description="Polar residues" evidence="7">
    <location>
        <begin position="287"/>
        <end position="300"/>
    </location>
</feature>
<dbReference type="InterPro" id="IPR002994">
    <property type="entry name" value="Surf1/Shy1"/>
</dbReference>
<feature type="transmembrane region" description="Helical" evidence="6">
    <location>
        <begin position="223"/>
        <end position="244"/>
    </location>
</feature>